<dbReference type="InterPro" id="IPR035437">
    <property type="entry name" value="SNase_OB-fold_sf"/>
</dbReference>
<reference evidence="10" key="3">
    <citation type="submission" date="2025-09" db="UniProtKB">
        <authorList>
            <consortium name="Ensembl"/>
        </authorList>
    </citation>
    <scope>IDENTIFICATION</scope>
</reference>
<dbReference type="PROSITE" id="PS51644">
    <property type="entry name" value="HTH_OST"/>
    <property type="match status" value="3"/>
</dbReference>
<dbReference type="Pfam" id="PF12872">
    <property type="entry name" value="OST-HTH"/>
    <property type="match status" value="3"/>
</dbReference>
<dbReference type="GO" id="GO:0033391">
    <property type="term" value="C:chromatoid body"/>
    <property type="evidence" value="ECO:0007669"/>
    <property type="project" value="Ensembl"/>
</dbReference>
<reference evidence="10" key="1">
    <citation type="journal article" date="2015" name="Genome Biol. Evol.">
        <title>Physical Mapping and Refinement of the Painted Turtle Genome (Chrysemys picta) Inform Amniote Genome Evolution and Challenge Turtle-Bird Chromosomal Conservation.</title>
        <authorList>
            <person name="Badenhorst D."/>
            <person name="Hillier L.W."/>
            <person name="Literman R."/>
            <person name="Montiel E.E."/>
            <person name="Radhakrishnan S."/>
            <person name="Shen Y."/>
            <person name="Minx P."/>
            <person name="Janes D.E."/>
            <person name="Warren W.C."/>
            <person name="Edwards S.V."/>
            <person name="Valenzuela N."/>
        </authorList>
    </citation>
    <scope>NUCLEOTIDE SEQUENCE [LARGE SCALE GENOMIC DNA]</scope>
</reference>
<feature type="compositionally biased region" description="Polar residues" evidence="9">
    <location>
        <begin position="713"/>
        <end position="735"/>
    </location>
</feature>
<evidence type="ECO:0000256" key="5">
    <source>
        <dbReference type="ARBA" id="ARBA00022490"/>
    </source>
</evidence>
<dbReference type="InterPro" id="IPR041966">
    <property type="entry name" value="LOTUS-like"/>
</dbReference>
<evidence type="ECO:0000256" key="3">
    <source>
        <dbReference type="ARBA" id="ARBA00013420"/>
    </source>
</evidence>
<dbReference type="GO" id="GO:0030719">
    <property type="term" value="P:P granule organization"/>
    <property type="evidence" value="ECO:0007669"/>
    <property type="project" value="Ensembl"/>
</dbReference>
<dbReference type="InterPro" id="IPR050621">
    <property type="entry name" value="Tudor_domain_containing"/>
</dbReference>
<organism evidence="10 11">
    <name type="scientific">Chrysemys picta bellii</name>
    <name type="common">Western painted turtle</name>
    <name type="synonym">Emys bellii</name>
    <dbReference type="NCBI Taxonomy" id="8478"/>
    <lineage>
        <taxon>Eukaryota</taxon>
        <taxon>Metazoa</taxon>
        <taxon>Chordata</taxon>
        <taxon>Craniata</taxon>
        <taxon>Vertebrata</taxon>
        <taxon>Euteleostomi</taxon>
        <taxon>Archelosauria</taxon>
        <taxon>Testudinata</taxon>
        <taxon>Testudines</taxon>
        <taxon>Cryptodira</taxon>
        <taxon>Durocryptodira</taxon>
        <taxon>Testudinoidea</taxon>
        <taxon>Emydidae</taxon>
        <taxon>Chrysemys</taxon>
    </lineage>
</organism>
<sequence length="1026" mass="114470">MSDQERLMDSLRKEVRSLLMAVKEGLTPVQLEGEYRTMIGKPLPLHALGYRSTLELVKDMPDVVSICSRRDGYVVLKVIADETTRGMASLVAKQRTSSKVRNVMRRTNAFSRPSLPRRCRTPPILPAMVKSELKDLLSLSPVLLSDFDKAFARRFGRTFQYMRYGFFSMMEVLSAASDIIAIEQTRAGSLLTLKESPSVKQQQEKLSQGEMVIQPKKAEQPKSASLPPPAVRTPPPGSVFCTESLETPKRGSEPVEAEVGNCGERLKQLEKDIKMMLAQKGAGGTVSSELKEKIRVVAAQYPEGLLASKLPGEFEAHFKEKLCVKELGFLNVMEFVGALNDILHVECKEGEQDWLVFDLESKCLADGAAELKVSSWDFHSESSEALDLKKSQVFNVVKKMVKPYLDVEELQLAREIAEPEIPPDAVQDRSLYCLPTLDSSTLVGVFVEYVISPNQFYIRICSRETSEMLEDMMIEMRRCYSNKNVSDRYVMLEAFVQPGHLCCVRISEDKWWYRVIIHRVLSEQEVEVFFPDFGNLRTVQKSCLRFLKCCYSKLPAQAIPCSLAWVKPIEGHWTTNAILQFWKLCNLKPLVGVVDEYVNGILHLFLCDTTSDEDIYIHQILRAEGHAVICTENIPSKGFIELNPSELFLQPSPNDGSSGSDLPLQEQESFCEVSRAANPELNESEPYVQRSQVDQKDAVCLEPEGRVQEHACSVNSSLPSWDSQGKNYKNSQESPNGEPRNPKLGMQESPHLEMPYLEPVSVIADIWDENWLPLQILEKQTGIGHDTLQLDTMISSSQTSSHEGRNQSLQSKEQLQQVGHFAAAEETWDDVWPLLDHVNMTRTAVEKSKYPIEETLVLGEVLEPTGGLKTPASLGDLSDPAILSKSLEEFCVSLSCSQPSAEPSQLENDPNKISPNKVQLLTAPAVSASLTTAPVSLEKQNGEVIPEKVKNEDPLRTQVIPLSSSNSCTTRGAEDQNSLILAAELQVSQKLYVPRSSPTAALGAAARLATSSGLFHWFAVRRKLET</sequence>
<dbReference type="Gene3D" id="2.40.50.90">
    <property type="match status" value="1"/>
</dbReference>
<feature type="region of interest" description="Disordered" evidence="9">
    <location>
        <begin position="195"/>
        <end position="236"/>
    </location>
</feature>
<protein>
    <recommendedName>
        <fullName evidence="3">Tudor domain-containing protein 5</fullName>
    </recommendedName>
</protein>
<dbReference type="InterPro" id="IPR025605">
    <property type="entry name" value="OST-HTH/LOTUS_dom"/>
</dbReference>
<dbReference type="GO" id="GO:0045202">
    <property type="term" value="C:synapse"/>
    <property type="evidence" value="ECO:0007669"/>
    <property type="project" value="Ensembl"/>
</dbReference>
<evidence type="ECO:0000256" key="9">
    <source>
        <dbReference type="SAM" id="MobiDB-lite"/>
    </source>
</evidence>
<keyword evidence="5" id="KW-0963">Cytoplasm</keyword>
<evidence type="ECO:0000256" key="8">
    <source>
        <dbReference type="ARBA" id="ARBA00022871"/>
    </source>
</evidence>
<reference evidence="10" key="2">
    <citation type="submission" date="2025-08" db="UniProtKB">
        <authorList>
            <consortium name="Ensembl"/>
        </authorList>
    </citation>
    <scope>IDENTIFICATION</scope>
</reference>
<dbReference type="SUPFAM" id="SSF63748">
    <property type="entry name" value="Tudor/PWWP/MBT"/>
    <property type="match status" value="1"/>
</dbReference>
<evidence type="ECO:0000256" key="2">
    <source>
        <dbReference type="ARBA" id="ARBA00010384"/>
    </source>
</evidence>
<evidence type="ECO:0000313" key="11">
    <source>
        <dbReference type="Proteomes" id="UP000694380"/>
    </source>
</evidence>
<name>A0A8C3INM4_CHRPI</name>
<dbReference type="GO" id="GO:0141196">
    <property type="term" value="P:transposable element silencing by piRNA-mediated DNA methylation"/>
    <property type="evidence" value="ECO:0007669"/>
    <property type="project" value="Ensembl"/>
</dbReference>
<keyword evidence="7" id="KW-0221">Differentiation</keyword>
<dbReference type="GO" id="GO:0071546">
    <property type="term" value="C:pi-body"/>
    <property type="evidence" value="ECO:0007669"/>
    <property type="project" value="Ensembl"/>
</dbReference>
<dbReference type="Proteomes" id="UP000694380">
    <property type="component" value="Chromosome 8"/>
</dbReference>
<dbReference type="PANTHER" id="PTHR22948">
    <property type="entry name" value="TUDOR DOMAIN CONTAINING PROTEIN"/>
    <property type="match status" value="1"/>
</dbReference>
<dbReference type="Gene3D" id="3.30.420.610">
    <property type="entry name" value="LOTUS domain-like"/>
    <property type="match status" value="3"/>
</dbReference>
<dbReference type="AlphaFoldDB" id="A0A8C3INM4"/>
<evidence type="ECO:0000256" key="4">
    <source>
        <dbReference type="ARBA" id="ARBA00022473"/>
    </source>
</evidence>
<proteinExistence type="inferred from homology"/>
<accession>A0A8C3INM4</accession>
<dbReference type="CDD" id="cd20419">
    <property type="entry name" value="Tudor_TDRD5"/>
    <property type="match status" value="1"/>
</dbReference>
<keyword evidence="4" id="KW-0217">Developmental protein</keyword>
<evidence type="ECO:0000256" key="6">
    <source>
        <dbReference type="ARBA" id="ARBA00022737"/>
    </source>
</evidence>
<dbReference type="InterPro" id="IPR037982">
    <property type="entry name" value="TDRD5_LOTUS_2"/>
</dbReference>
<evidence type="ECO:0000256" key="1">
    <source>
        <dbReference type="ARBA" id="ARBA00004496"/>
    </source>
</evidence>
<dbReference type="PROSITE" id="PS50304">
    <property type="entry name" value="TUDOR"/>
    <property type="match status" value="1"/>
</dbReference>
<keyword evidence="6" id="KW-0677">Repeat</keyword>
<dbReference type="CDD" id="cd09975">
    <property type="entry name" value="LOTUS_2_TDRD5"/>
    <property type="match status" value="1"/>
</dbReference>
<comment type="subcellular location">
    <subcellularLocation>
        <location evidence="1">Cytoplasm</location>
    </subcellularLocation>
</comment>
<keyword evidence="8" id="KW-0744">Spermatogenesis</keyword>
<keyword evidence="11" id="KW-1185">Reference proteome</keyword>
<dbReference type="PANTHER" id="PTHR22948:SF19">
    <property type="entry name" value="TUDOR DOMAIN-CONTAINING PROTEIN 5"/>
    <property type="match status" value="1"/>
</dbReference>
<dbReference type="InterPro" id="IPR002999">
    <property type="entry name" value="Tudor"/>
</dbReference>
<feature type="compositionally biased region" description="Pro residues" evidence="9">
    <location>
        <begin position="226"/>
        <end position="236"/>
    </location>
</feature>
<dbReference type="OMA" id="MMIEMRX"/>
<dbReference type="FunFam" id="2.30.30.140:FF:000051">
    <property type="entry name" value="Tudor domain-containing protein 5"/>
    <property type="match status" value="1"/>
</dbReference>
<comment type="similarity">
    <text evidence="2">Belongs to the TDRD5 family.</text>
</comment>
<dbReference type="SMART" id="SM00333">
    <property type="entry name" value="TUDOR"/>
    <property type="match status" value="1"/>
</dbReference>
<evidence type="ECO:0000256" key="7">
    <source>
        <dbReference type="ARBA" id="ARBA00022782"/>
    </source>
</evidence>
<dbReference type="Gene3D" id="2.30.30.140">
    <property type="match status" value="1"/>
</dbReference>
<dbReference type="GeneTree" id="ENSGT00940000159902"/>
<dbReference type="Ensembl" id="ENSCPBT00000043674.1">
    <property type="protein sequence ID" value="ENSCPBP00000037235.1"/>
    <property type="gene ID" value="ENSCPBG00000025813.1"/>
</dbReference>
<dbReference type="OrthoDB" id="10052065at2759"/>
<dbReference type="Pfam" id="PF00567">
    <property type="entry name" value="TUDOR"/>
    <property type="match status" value="1"/>
</dbReference>
<dbReference type="GO" id="GO:0007286">
    <property type="term" value="P:spermatid development"/>
    <property type="evidence" value="ECO:0007669"/>
    <property type="project" value="Ensembl"/>
</dbReference>
<evidence type="ECO:0000313" key="10">
    <source>
        <dbReference type="Ensembl" id="ENSCPBP00000037235.1"/>
    </source>
</evidence>
<feature type="region of interest" description="Disordered" evidence="9">
    <location>
        <begin position="711"/>
        <end position="748"/>
    </location>
</feature>
<gene>
    <name evidence="10" type="primary">TDRD5</name>
</gene>